<gene>
    <name evidence="2" type="ORF">DEIPH_ctg017orf0199</name>
</gene>
<feature type="transmembrane region" description="Helical" evidence="1">
    <location>
        <begin position="150"/>
        <end position="166"/>
    </location>
</feature>
<reference evidence="2 3" key="1">
    <citation type="submission" date="2014-03" db="EMBL/GenBank/DDBJ databases">
        <title>Draft genome sequence of Deinococcus phoenicis 1P10ME.</title>
        <authorList>
            <person name="Stepanov V.G."/>
            <person name="Vaishampayan P."/>
            <person name="Venkateswaran K."/>
            <person name="Fox G.E."/>
        </authorList>
    </citation>
    <scope>NUCLEOTIDE SEQUENCE [LARGE SCALE GENOMIC DNA]</scope>
    <source>
        <strain evidence="2 3">1P10ME</strain>
    </source>
</reference>
<dbReference type="GO" id="GO:0016020">
    <property type="term" value="C:membrane"/>
    <property type="evidence" value="ECO:0007669"/>
    <property type="project" value="InterPro"/>
</dbReference>
<organism evidence="2 3">
    <name type="scientific">Deinococcus phoenicis</name>
    <dbReference type="NCBI Taxonomy" id="1476583"/>
    <lineage>
        <taxon>Bacteria</taxon>
        <taxon>Thermotogati</taxon>
        <taxon>Deinococcota</taxon>
        <taxon>Deinococci</taxon>
        <taxon>Deinococcales</taxon>
        <taxon>Deinococcaceae</taxon>
        <taxon>Deinococcus</taxon>
    </lineage>
</organism>
<sequence length="201" mass="20398">MTLYAVKPAFQRLLRPLAHRLADRGVTANAVTLAAMGLSVLLGVGLALAGSGGRRGVFALLPAFLLVRMALNAIDGMIARERHQTSALGAYLNELGDVVSDAALYLPFALLPGGWPAAVLVALAGAGELAGVLGQVAGGNRRYDGPLGKSDRALAFGLLALPLAFGVPGGSWLTGVLLLGCVLGVLTILNRVRRGLAGGGA</sequence>
<dbReference type="STRING" id="1476583.DEIPH_ctg017orf0199"/>
<feature type="transmembrane region" description="Helical" evidence="1">
    <location>
        <begin position="26"/>
        <end position="49"/>
    </location>
</feature>
<keyword evidence="1" id="KW-0812">Transmembrane</keyword>
<keyword evidence="1" id="KW-0472">Membrane</keyword>
<evidence type="ECO:0000256" key="1">
    <source>
        <dbReference type="SAM" id="Phobius"/>
    </source>
</evidence>
<dbReference type="Gene3D" id="1.20.120.1760">
    <property type="match status" value="1"/>
</dbReference>
<dbReference type="EMBL" id="JHAC01000017">
    <property type="protein sequence ID" value="EYB68825.1"/>
    <property type="molecule type" value="Genomic_DNA"/>
</dbReference>
<keyword evidence="3" id="KW-1185">Reference proteome</keyword>
<feature type="transmembrane region" description="Helical" evidence="1">
    <location>
        <begin position="115"/>
        <end position="138"/>
    </location>
</feature>
<dbReference type="InterPro" id="IPR000462">
    <property type="entry name" value="CDP-OH_P_trans"/>
</dbReference>
<dbReference type="Pfam" id="PF01066">
    <property type="entry name" value="CDP-OH_P_transf"/>
    <property type="match status" value="1"/>
</dbReference>
<dbReference type="Proteomes" id="UP000020492">
    <property type="component" value="Unassembled WGS sequence"/>
</dbReference>
<dbReference type="OrthoDB" id="1034332at2"/>
<feature type="transmembrane region" description="Helical" evidence="1">
    <location>
        <begin position="56"/>
        <end position="74"/>
    </location>
</feature>
<dbReference type="GO" id="GO:0016780">
    <property type="term" value="F:phosphotransferase activity, for other substituted phosphate groups"/>
    <property type="evidence" value="ECO:0007669"/>
    <property type="project" value="InterPro"/>
</dbReference>
<proteinExistence type="predicted"/>
<name>A0A016QRP9_9DEIO</name>
<keyword evidence="1" id="KW-1133">Transmembrane helix</keyword>
<protein>
    <recommendedName>
        <fullName evidence="4">CDP-alcohol phosphatidyltransferase</fullName>
    </recommendedName>
</protein>
<dbReference type="InterPro" id="IPR043130">
    <property type="entry name" value="CDP-OH_PTrfase_TM_dom"/>
</dbReference>
<evidence type="ECO:0008006" key="4">
    <source>
        <dbReference type="Google" id="ProtNLM"/>
    </source>
</evidence>
<accession>A0A016QRP9</accession>
<dbReference type="PATRIC" id="fig|1476583.3.peg.1186"/>
<comment type="caution">
    <text evidence="2">The sequence shown here is derived from an EMBL/GenBank/DDBJ whole genome shotgun (WGS) entry which is preliminary data.</text>
</comment>
<dbReference type="RefSeq" id="WP_034355311.1">
    <property type="nucleotide sequence ID" value="NZ_JHAC01000017.1"/>
</dbReference>
<dbReference type="eggNOG" id="COG0558">
    <property type="taxonomic scope" value="Bacteria"/>
</dbReference>
<dbReference type="GO" id="GO:0008654">
    <property type="term" value="P:phospholipid biosynthetic process"/>
    <property type="evidence" value="ECO:0007669"/>
    <property type="project" value="InterPro"/>
</dbReference>
<evidence type="ECO:0000313" key="2">
    <source>
        <dbReference type="EMBL" id="EYB68825.1"/>
    </source>
</evidence>
<dbReference type="AlphaFoldDB" id="A0A016QRP9"/>
<evidence type="ECO:0000313" key="3">
    <source>
        <dbReference type="Proteomes" id="UP000020492"/>
    </source>
</evidence>